<feature type="region of interest" description="Disordered" evidence="1">
    <location>
        <begin position="1"/>
        <end position="20"/>
    </location>
</feature>
<accession>A0A9P9FR36</accession>
<dbReference type="OrthoDB" id="5099051at2759"/>
<protein>
    <submittedName>
        <fullName evidence="2">Uncharacterized protein</fullName>
    </submittedName>
</protein>
<comment type="caution">
    <text evidence="2">The sequence shown here is derived from an EMBL/GenBank/DDBJ whole genome shotgun (WGS) entry which is preliminary data.</text>
</comment>
<organism evidence="2 3">
    <name type="scientific">Dactylonectria macrodidyma</name>
    <dbReference type="NCBI Taxonomy" id="307937"/>
    <lineage>
        <taxon>Eukaryota</taxon>
        <taxon>Fungi</taxon>
        <taxon>Dikarya</taxon>
        <taxon>Ascomycota</taxon>
        <taxon>Pezizomycotina</taxon>
        <taxon>Sordariomycetes</taxon>
        <taxon>Hypocreomycetidae</taxon>
        <taxon>Hypocreales</taxon>
        <taxon>Nectriaceae</taxon>
        <taxon>Dactylonectria</taxon>
    </lineage>
</organism>
<evidence type="ECO:0000256" key="1">
    <source>
        <dbReference type="SAM" id="MobiDB-lite"/>
    </source>
</evidence>
<keyword evidence="3" id="KW-1185">Reference proteome</keyword>
<name>A0A9P9FR36_9HYPO</name>
<proteinExistence type="predicted"/>
<feature type="compositionally biased region" description="Pro residues" evidence="1">
    <location>
        <begin position="1"/>
        <end position="10"/>
    </location>
</feature>
<gene>
    <name evidence="2" type="ORF">EDB81DRAFT_199790</name>
</gene>
<dbReference type="AlphaFoldDB" id="A0A9P9FR36"/>
<reference evidence="2" key="1">
    <citation type="journal article" date="2021" name="Nat. Commun.">
        <title>Genetic determinants of endophytism in the Arabidopsis root mycobiome.</title>
        <authorList>
            <person name="Mesny F."/>
            <person name="Miyauchi S."/>
            <person name="Thiergart T."/>
            <person name="Pickel B."/>
            <person name="Atanasova L."/>
            <person name="Karlsson M."/>
            <person name="Huettel B."/>
            <person name="Barry K.W."/>
            <person name="Haridas S."/>
            <person name="Chen C."/>
            <person name="Bauer D."/>
            <person name="Andreopoulos W."/>
            <person name="Pangilinan J."/>
            <person name="LaButti K."/>
            <person name="Riley R."/>
            <person name="Lipzen A."/>
            <person name="Clum A."/>
            <person name="Drula E."/>
            <person name="Henrissat B."/>
            <person name="Kohler A."/>
            <person name="Grigoriev I.V."/>
            <person name="Martin F.M."/>
            <person name="Hacquard S."/>
        </authorList>
    </citation>
    <scope>NUCLEOTIDE SEQUENCE</scope>
    <source>
        <strain evidence="2">MPI-CAGE-AT-0147</strain>
    </source>
</reference>
<dbReference type="EMBL" id="JAGMUV010000002">
    <property type="protein sequence ID" value="KAH7171507.1"/>
    <property type="molecule type" value="Genomic_DNA"/>
</dbReference>
<evidence type="ECO:0000313" key="2">
    <source>
        <dbReference type="EMBL" id="KAH7171507.1"/>
    </source>
</evidence>
<evidence type="ECO:0000313" key="3">
    <source>
        <dbReference type="Proteomes" id="UP000738349"/>
    </source>
</evidence>
<dbReference type="Proteomes" id="UP000738349">
    <property type="component" value="Unassembled WGS sequence"/>
</dbReference>
<sequence length="500" mass="55682">MEATPLPGPDASPVSEKMSHNLSSRWQPVLITTNDELLSGYSEGTVVRLGSGPFAGTHSSALCIWGPHVPPHLKISVTIQDGQTSVKILHATIKLQALEAPAQCLEIPSSDTTALGRFIQFSGPNPEGLRDNRISQKESEKFESLSLDPTIVEHFAALSDSVIHVRVDLRPDDMVVQPNRYFLDRLSLHPPSIQAHGQAIINKFGMMGMSTMTLAFSFPSFARWQEYWRSASMPVAHLTPFRDICAFVRKNVNDLALKNVDLDNLQQPVISNPATDSFLSRDHRTIALIAGAAEELAYQRQRETKLFNTNIDARAFADHLAIVKPSDTDIDTYGISMDGTLSRHQYIAVSLVGIREYCPDVGTPVSLYLKVRHIEHVIPPDTKLSAAQKLKVALAVEMELRAAVSHAEAALETCQTQLSALQLKENVNQEKVDTLISKLRTIYDDVFYRRSERCLFPFVKEVDPSSRVEFPDEAEDVQRWHSARLLVEKIRQQSGEKDAA</sequence>